<comment type="subcellular location">
    <subcellularLocation>
        <location evidence="1">Endomembrane system</location>
        <topology evidence="1">Multi-pass membrane protein</topology>
    </subcellularLocation>
    <subcellularLocation>
        <location evidence="6">Membrane</location>
        <topology evidence="6">Multi-pass membrane protein</topology>
    </subcellularLocation>
</comment>
<dbReference type="GO" id="GO:0016020">
    <property type="term" value="C:membrane"/>
    <property type="evidence" value="ECO:0007669"/>
    <property type="project" value="UniProtKB-SubCell"/>
</dbReference>
<dbReference type="GO" id="GO:0015990">
    <property type="term" value="P:electron transport coupled proton transport"/>
    <property type="evidence" value="ECO:0007669"/>
    <property type="project" value="TreeGrafter"/>
</dbReference>
<reference evidence="9 10" key="1">
    <citation type="submission" date="2017-08" db="EMBL/GenBank/DDBJ databases">
        <authorList>
            <person name="de Groot N.N."/>
        </authorList>
    </citation>
    <scope>NUCLEOTIDE SEQUENCE [LARGE SCALE GENOMIC DNA]</scope>
    <source>
        <strain evidence="9 10">HM2</strain>
    </source>
</reference>
<dbReference type="EMBL" id="UHJL01000001">
    <property type="protein sequence ID" value="SUQ19960.1"/>
    <property type="molecule type" value="Genomic_DNA"/>
</dbReference>
<dbReference type="PANTHER" id="PTHR43507:SF4">
    <property type="entry name" value="PROTON-TRANSLOCATING NADH-QUINONE OXIDOREDUCTASE, CHAIN M"/>
    <property type="match status" value="1"/>
</dbReference>
<evidence type="ECO:0000256" key="5">
    <source>
        <dbReference type="ARBA" id="ARBA00023136"/>
    </source>
</evidence>
<feature type="transmembrane region" description="Helical" evidence="7">
    <location>
        <begin position="310"/>
        <end position="330"/>
    </location>
</feature>
<dbReference type="PANTHER" id="PTHR43507">
    <property type="entry name" value="NADH-UBIQUINONE OXIDOREDUCTASE CHAIN 4"/>
    <property type="match status" value="1"/>
</dbReference>
<dbReference type="NCBIfam" id="TIGR01972">
    <property type="entry name" value="NDH_I_M"/>
    <property type="match status" value="1"/>
</dbReference>
<comment type="similarity">
    <text evidence="2">Belongs to the complex I subunit 4 family.</text>
</comment>
<evidence type="ECO:0000256" key="6">
    <source>
        <dbReference type="RuleBase" id="RU000320"/>
    </source>
</evidence>
<feature type="transmembrane region" description="Helical" evidence="7">
    <location>
        <begin position="252"/>
        <end position="276"/>
    </location>
</feature>
<keyword evidence="4 7" id="KW-1133">Transmembrane helix</keyword>
<dbReference type="AlphaFoldDB" id="A0A380RWN1"/>
<dbReference type="GO" id="GO:0003954">
    <property type="term" value="F:NADH dehydrogenase activity"/>
    <property type="evidence" value="ECO:0007669"/>
    <property type="project" value="TreeGrafter"/>
</dbReference>
<evidence type="ECO:0000313" key="9">
    <source>
        <dbReference type="EMBL" id="SUQ19960.1"/>
    </source>
</evidence>
<dbReference type="GO" id="GO:0012505">
    <property type="term" value="C:endomembrane system"/>
    <property type="evidence" value="ECO:0007669"/>
    <property type="project" value="UniProtKB-SubCell"/>
</dbReference>
<dbReference type="GO" id="GO:0042773">
    <property type="term" value="P:ATP synthesis coupled electron transport"/>
    <property type="evidence" value="ECO:0007669"/>
    <property type="project" value="InterPro"/>
</dbReference>
<feature type="transmembrane region" description="Helical" evidence="7">
    <location>
        <begin position="219"/>
        <end position="240"/>
    </location>
</feature>
<feature type="transmembrane region" description="Helical" evidence="7">
    <location>
        <begin position="282"/>
        <end position="303"/>
    </location>
</feature>
<accession>A0A380RWN1</accession>
<proteinExistence type="inferred from homology"/>
<feature type="transmembrane region" description="Helical" evidence="7">
    <location>
        <begin position="143"/>
        <end position="163"/>
    </location>
</feature>
<feature type="transmembrane region" description="Helical" evidence="7">
    <location>
        <begin position="9"/>
        <end position="27"/>
    </location>
</feature>
<organism evidence="9 10">
    <name type="scientific">Fibrobacter succinogenes</name>
    <name type="common">Bacteroides succinogenes</name>
    <dbReference type="NCBI Taxonomy" id="833"/>
    <lineage>
        <taxon>Bacteria</taxon>
        <taxon>Pseudomonadati</taxon>
        <taxon>Fibrobacterota</taxon>
        <taxon>Fibrobacteria</taxon>
        <taxon>Fibrobacterales</taxon>
        <taxon>Fibrobacteraceae</taxon>
        <taxon>Fibrobacter</taxon>
    </lineage>
</organism>
<gene>
    <name evidence="9" type="ORF">SAMN05661053_1208</name>
</gene>
<feature type="transmembrane region" description="Helical" evidence="7">
    <location>
        <begin position="380"/>
        <end position="398"/>
    </location>
</feature>
<feature type="transmembrane region" description="Helical" evidence="7">
    <location>
        <begin position="33"/>
        <end position="56"/>
    </location>
</feature>
<feature type="transmembrane region" description="Helical" evidence="7">
    <location>
        <begin position="93"/>
        <end position="113"/>
    </location>
</feature>
<evidence type="ECO:0000313" key="10">
    <source>
        <dbReference type="Proteomes" id="UP000255423"/>
    </source>
</evidence>
<dbReference type="Pfam" id="PF00361">
    <property type="entry name" value="Proton_antipo_M"/>
    <property type="match status" value="1"/>
</dbReference>
<feature type="domain" description="NADH:quinone oxidoreductase/Mrp antiporter transmembrane" evidence="8">
    <location>
        <begin position="140"/>
        <end position="425"/>
    </location>
</feature>
<feature type="transmembrane region" description="Helical" evidence="7">
    <location>
        <begin position="120"/>
        <end position="137"/>
    </location>
</feature>
<feature type="transmembrane region" description="Helical" evidence="7">
    <location>
        <begin position="175"/>
        <end position="195"/>
    </location>
</feature>
<evidence type="ECO:0000259" key="8">
    <source>
        <dbReference type="Pfam" id="PF00361"/>
    </source>
</evidence>
<feature type="transmembrane region" description="Helical" evidence="7">
    <location>
        <begin position="342"/>
        <end position="360"/>
    </location>
</feature>
<dbReference type="InterPro" id="IPR010227">
    <property type="entry name" value="NADH_Q_OxRdtase_chainM/4"/>
</dbReference>
<keyword evidence="5 7" id="KW-0472">Membrane</keyword>
<evidence type="ECO:0000256" key="4">
    <source>
        <dbReference type="ARBA" id="ARBA00022989"/>
    </source>
</evidence>
<evidence type="ECO:0000256" key="2">
    <source>
        <dbReference type="ARBA" id="ARBA00009025"/>
    </source>
</evidence>
<dbReference type="InterPro" id="IPR003918">
    <property type="entry name" value="NADH_UbQ_OxRdtase"/>
</dbReference>
<evidence type="ECO:0000256" key="3">
    <source>
        <dbReference type="ARBA" id="ARBA00022692"/>
    </source>
</evidence>
<feature type="transmembrane region" description="Helical" evidence="7">
    <location>
        <begin position="465"/>
        <end position="484"/>
    </location>
</feature>
<dbReference type="InterPro" id="IPR001750">
    <property type="entry name" value="ND/Mrp_TM"/>
</dbReference>
<dbReference type="PRINTS" id="PR01437">
    <property type="entry name" value="NUOXDRDTASE4"/>
</dbReference>
<dbReference type="GO" id="GO:0048039">
    <property type="term" value="F:ubiquinone binding"/>
    <property type="evidence" value="ECO:0007669"/>
    <property type="project" value="TreeGrafter"/>
</dbReference>
<name>A0A380RWN1_FIBSU</name>
<sequence>MNTILFNSIWVLPLLTVLACVLIPATYEKTLRTIHVTSATIVLAIVCYLTYAVYALSGTPTDPAAAPLALRFFTDIPWLSMFNAHYIVGADGLNMLLLALTAFIVWAGVLVSLKIKGNQKIFFALIQLLATSVYGVYMSFDLVLFFVFYEMEALCMYLMIACYGSGKRDYGGKKLTLTLAFGSSMILATLFGLYFESGATSWNLIEIAKTTLPMDFQMWAFPLMFMGFAVSSSLFPFHFWSPDGHSAAPTAVSMLAAGVMMKMGAYGCLRVAMFLMPEAAKIWLPYVVALLIFNVVLGPFIAIRHKDLKYITAYSSISHLGLIFLGLAAMTPIGLRGASLQMISHGFLTGLFFATIGMIYERTHTRDITEMGGIMRKMPFLGVGFVLAGFAGLGLPGFSGFIAESTIFIGAFQQDSTLTRIVTILAILSITTTAVYILQTANRMLHGPLPQKYEGLTDGCFREKLVIVVLVACLLFIGVCPGWISELLDQSIAPIFEKISSAGL</sequence>
<evidence type="ECO:0000256" key="1">
    <source>
        <dbReference type="ARBA" id="ARBA00004127"/>
    </source>
</evidence>
<dbReference type="Proteomes" id="UP000255423">
    <property type="component" value="Unassembled WGS sequence"/>
</dbReference>
<protein>
    <submittedName>
        <fullName evidence="9">NADH dehydrogenase subunit M</fullName>
    </submittedName>
</protein>
<dbReference type="GO" id="GO:0008137">
    <property type="term" value="F:NADH dehydrogenase (ubiquinone) activity"/>
    <property type="evidence" value="ECO:0007669"/>
    <property type="project" value="InterPro"/>
</dbReference>
<dbReference type="RefSeq" id="WP_109572438.1">
    <property type="nucleotide sequence ID" value="NZ_UHJL01000001.1"/>
</dbReference>
<keyword evidence="3 6" id="KW-0812">Transmembrane</keyword>
<feature type="transmembrane region" description="Helical" evidence="7">
    <location>
        <begin position="418"/>
        <end position="438"/>
    </location>
</feature>
<evidence type="ECO:0000256" key="7">
    <source>
        <dbReference type="SAM" id="Phobius"/>
    </source>
</evidence>